<dbReference type="Proteomes" id="UP000095229">
    <property type="component" value="Unassembled WGS sequence"/>
</dbReference>
<dbReference type="RefSeq" id="WP_058516462.1">
    <property type="nucleotide sequence ID" value="NZ_CAAAIE010000017.1"/>
</dbReference>
<name>A0A1E5JNA9_9GAMM</name>
<dbReference type="EMBL" id="LSOG01000081">
    <property type="protein sequence ID" value="OEH46014.1"/>
    <property type="molecule type" value="Genomic_DNA"/>
</dbReference>
<keyword evidence="3" id="KW-1185">Reference proteome</keyword>
<proteinExistence type="predicted"/>
<sequence>MEPKQDKAASVISQGVETLIERLKNDGVSAGKEEAGRLIQEAQQKADKILNEAQVKMKAMLNEAHQKIQQEKKAAEDALQLSARNMRLELRQNLIDRFTQEVRRLVHKELDDKDILRQLIFLVAIDTVEQLHAFKAKNIEIQLPKKVLDFDEIRKNPELMEKDPLKILVQSITRQMLREGMSVRINQKDSQVSGIKVSLVEEEIVLDLTEDAVSSLLIKHMQPRFRALLEGLLQ</sequence>
<evidence type="ECO:0000256" key="1">
    <source>
        <dbReference type="SAM" id="Coils"/>
    </source>
</evidence>
<feature type="coiled-coil region" evidence="1">
    <location>
        <begin position="32"/>
        <end position="85"/>
    </location>
</feature>
<reference evidence="2 3" key="1">
    <citation type="submission" date="2016-02" db="EMBL/GenBank/DDBJ databases">
        <title>Secondary metabolites in Legionella.</title>
        <authorList>
            <person name="Tobias N.J."/>
            <person name="Bode H.B."/>
        </authorList>
    </citation>
    <scope>NUCLEOTIDE SEQUENCE [LARGE SCALE GENOMIC DNA]</scope>
    <source>
        <strain evidence="2 3">DSM 19216</strain>
    </source>
</reference>
<evidence type="ECO:0000313" key="3">
    <source>
        <dbReference type="Proteomes" id="UP000095229"/>
    </source>
</evidence>
<dbReference type="AlphaFoldDB" id="A0A1E5JNA9"/>
<organism evidence="2 3">
    <name type="scientific">Legionella parisiensis</name>
    <dbReference type="NCBI Taxonomy" id="45071"/>
    <lineage>
        <taxon>Bacteria</taxon>
        <taxon>Pseudomonadati</taxon>
        <taxon>Pseudomonadota</taxon>
        <taxon>Gammaproteobacteria</taxon>
        <taxon>Legionellales</taxon>
        <taxon>Legionellaceae</taxon>
        <taxon>Legionella</taxon>
    </lineage>
</organism>
<comment type="caution">
    <text evidence="2">The sequence shown here is derived from an EMBL/GenBank/DDBJ whole genome shotgun (WGS) entry which is preliminary data.</text>
</comment>
<dbReference type="OrthoDB" id="275663at2"/>
<dbReference type="STRING" id="45071.Lpar_0530"/>
<protein>
    <submittedName>
        <fullName evidence="2">V-type proton ATPase subunit E</fullName>
    </submittedName>
</protein>
<keyword evidence="1" id="KW-0175">Coiled coil</keyword>
<dbReference type="Gene3D" id="1.20.5.2950">
    <property type="match status" value="1"/>
</dbReference>
<gene>
    <name evidence="2" type="primary">atpE_2</name>
    <name evidence="2" type="ORF">lpari_02992</name>
</gene>
<accession>A0A1E5JNA9</accession>
<evidence type="ECO:0000313" key="2">
    <source>
        <dbReference type="EMBL" id="OEH46014.1"/>
    </source>
</evidence>
<dbReference type="PATRIC" id="fig|45071.6.peg.583"/>